<dbReference type="AlphaFoldDB" id="A0AA88CSW1"/>
<protein>
    <submittedName>
        <fullName evidence="1">Uncharacterized protein</fullName>
    </submittedName>
</protein>
<gene>
    <name evidence="1" type="ORF">TIFTF001_044452</name>
    <name evidence="2" type="ORF">TIFTF001_044463</name>
    <name evidence="3" type="ORF">TIFTF001_044465</name>
    <name evidence="4" type="ORF">TIFTF001_044476</name>
</gene>
<name>A0AA88CSW1_FICCA</name>
<dbReference type="EMBL" id="BTGU01003321">
    <property type="protein sequence ID" value="GMN30387.1"/>
    <property type="molecule type" value="Genomic_DNA"/>
</dbReference>
<dbReference type="EMBL" id="BTGU01003318">
    <property type="protein sequence ID" value="GMN30325.1"/>
    <property type="molecule type" value="Genomic_DNA"/>
</dbReference>
<evidence type="ECO:0000313" key="4">
    <source>
        <dbReference type="EMBL" id="GMN30387.1"/>
    </source>
</evidence>
<dbReference type="EMBL" id="BTGU01003319">
    <property type="protein sequence ID" value="GMN30339.1"/>
    <property type="molecule type" value="Genomic_DNA"/>
</dbReference>
<dbReference type="EMBL" id="BTGU01003320">
    <property type="protein sequence ID" value="GMN30365.1"/>
    <property type="molecule type" value="Genomic_DNA"/>
</dbReference>
<sequence>MDWSHRYSPRDLRRIGCSRNSSCHDRLVTVVHDWVGYLGCNSDLPRLGFPWSIIRALGCRGRTSLVILLQTQVGEKPILIPFRIRLFLEKVNLLGAAYGNVRPPSPHVTPPERDGDPFLGRDVAVWMLTMQPPTTRVESQMFELFVRIRAIGDERSLVALKIVRPRGGRCSLHPV</sequence>
<organism evidence="1 5">
    <name type="scientific">Ficus carica</name>
    <name type="common">Common fig</name>
    <dbReference type="NCBI Taxonomy" id="3494"/>
    <lineage>
        <taxon>Eukaryota</taxon>
        <taxon>Viridiplantae</taxon>
        <taxon>Streptophyta</taxon>
        <taxon>Embryophyta</taxon>
        <taxon>Tracheophyta</taxon>
        <taxon>Spermatophyta</taxon>
        <taxon>Magnoliopsida</taxon>
        <taxon>eudicotyledons</taxon>
        <taxon>Gunneridae</taxon>
        <taxon>Pentapetalae</taxon>
        <taxon>rosids</taxon>
        <taxon>fabids</taxon>
        <taxon>Rosales</taxon>
        <taxon>Moraceae</taxon>
        <taxon>Ficeae</taxon>
        <taxon>Ficus</taxon>
    </lineage>
</organism>
<reference evidence="1" key="1">
    <citation type="submission" date="2023-07" db="EMBL/GenBank/DDBJ databases">
        <title>draft genome sequence of fig (Ficus carica).</title>
        <authorList>
            <person name="Takahashi T."/>
            <person name="Nishimura K."/>
        </authorList>
    </citation>
    <scope>NUCLEOTIDE SEQUENCE</scope>
</reference>
<dbReference type="Proteomes" id="UP001187192">
    <property type="component" value="Unassembled WGS sequence"/>
</dbReference>
<comment type="caution">
    <text evidence="1">The sequence shown here is derived from an EMBL/GenBank/DDBJ whole genome shotgun (WGS) entry which is preliminary data.</text>
</comment>
<evidence type="ECO:0000313" key="5">
    <source>
        <dbReference type="Proteomes" id="UP001187192"/>
    </source>
</evidence>
<evidence type="ECO:0000313" key="3">
    <source>
        <dbReference type="EMBL" id="GMN30365.1"/>
    </source>
</evidence>
<proteinExistence type="predicted"/>
<accession>A0AA88CSW1</accession>
<evidence type="ECO:0000313" key="2">
    <source>
        <dbReference type="EMBL" id="GMN30339.1"/>
    </source>
</evidence>
<evidence type="ECO:0000313" key="1">
    <source>
        <dbReference type="EMBL" id="GMN30325.1"/>
    </source>
</evidence>
<keyword evidence="5" id="KW-1185">Reference proteome</keyword>